<comment type="similarity">
    <text evidence="2 6">Belongs to the SURF1 family.</text>
</comment>
<name>A0A2W4JBC1_9PSEU</name>
<keyword evidence="3 6" id="KW-0812">Transmembrane</keyword>
<dbReference type="Pfam" id="PF02104">
    <property type="entry name" value="SURF1"/>
    <property type="match status" value="1"/>
</dbReference>
<feature type="transmembrane region" description="Helical" evidence="6">
    <location>
        <begin position="211"/>
        <end position="232"/>
    </location>
</feature>
<evidence type="ECO:0000256" key="3">
    <source>
        <dbReference type="ARBA" id="ARBA00022692"/>
    </source>
</evidence>
<evidence type="ECO:0000256" key="5">
    <source>
        <dbReference type="ARBA" id="ARBA00023136"/>
    </source>
</evidence>
<keyword evidence="6" id="KW-1003">Cell membrane</keyword>
<dbReference type="InterPro" id="IPR045214">
    <property type="entry name" value="Surf1/Surf4"/>
</dbReference>
<feature type="transmembrane region" description="Helical" evidence="6">
    <location>
        <begin position="12"/>
        <end position="32"/>
    </location>
</feature>
<dbReference type="PANTHER" id="PTHR23427:SF2">
    <property type="entry name" value="SURFEIT LOCUS PROTEIN 1"/>
    <property type="match status" value="1"/>
</dbReference>
<organism evidence="9">
    <name type="scientific">Thermocrispum agreste</name>
    <dbReference type="NCBI Taxonomy" id="37925"/>
    <lineage>
        <taxon>Bacteria</taxon>
        <taxon>Bacillati</taxon>
        <taxon>Actinomycetota</taxon>
        <taxon>Actinomycetes</taxon>
        <taxon>Pseudonocardiales</taxon>
        <taxon>Pseudonocardiaceae</taxon>
        <taxon>Thermocrispum</taxon>
    </lineage>
</organism>
<comment type="subcellular location">
    <subcellularLocation>
        <location evidence="6">Cell membrane</location>
        <topology evidence="6">Multi-pass membrane protein</topology>
    </subcellularLocation>
    <subcellularLocation>
        <location evidence="1">Membrane</location>
    </subcellularLocation>
</comment>
<reference evidence="9" key="2">
    <citation type="submission" date="2018-05" db="EMBL/GenBank/DDBJ databases">
        <authorList>
            <person name="Lanie J.A."/>
            <person name="Ng W.-L."/>
            <person name="Kazmierczak K.M."/>
            <person name="Andrzejewski T.M."/>
            <person name="Davidsen T.M."/>
            <person name="Wayne K.J."/>
            <person name="Tettelin H."/>
            <person name="Glass J.I."/>
            <person name="Rusch D."/>
            <person name="Podicherti R."/>
            <person name="Tsui H.-C.T."/>
            <person name="Winkler M.E."/>
        </authorList>
    </citation>
    <scope>NUCLEOTIDE SEQUENCE</scope>
    <source>
        <strain evidence="9">ZC4RG45</strain>
    </source>
</reference>
<reference evidence="8 10" key="3">
    <citation type="journal article" date="2021" name="BMC Genomics">
        <title>Genome-resolved metagenome and metatranscriptome analyses of thermophilic composting reveal key bacterial players and their metabolic interactions.</title>
        <authorList>
            <person name="Braga L.P.P."/>
            <person name="Pereira R.V."/>
            <person name="Martins L.F."/>
            <person name="Moura L.M.S."/>
            <person name="Sanchez F.B."/>
            <person name="Patane J.S.L."/>
            <person name="da Silva A.M."/>
            <person name="Setubal J.C."/>
        </authorList>
    </citation>
    <scope>NUCLEOTIDE SEQUENCE [LARGE SCALE GENOMIC DNA]</scope>
    <source>
        <strain evidence="8">ZC4RG45</strain>
    </source>
</reference>
<dbReference type="CDD" id="cd06662">
    <property type="entry name" value="SURF1"/>
    <property type="match status" value="1"/>
</dbReference>
<evidence type="ECO:0000256" key="4">
    <source>
        <dbReference type="ARBA" id="ARBA00022989"/>
    </source>
</evidence>
<dbReference type="InterPro" id="IPR002994">
    <property type="entry name" value="Surf1/Shy1"/>
</dbReference>
<dbReference type="PANTHER" id="PTHR23427">
    <property type="entry name" value="SURFEIT LOCUS PROTEIN"/>
    <property type="match status" value="1"/>
</dbReference>
<reference evidence="8" key="1">
    <citation type="submission" date="2018-05" db="EMBL/GenBank/DDBJ databases">
        <authorList>
            <person name="Moura L."/>
            <person name="Setubal J.C."/>
        </authorList>
    </citation>
    <scope>NUCLEOTIDE SEQUENCE</scope>
    <source>
        <strain evidence="8">ZC4RG45</strain>
    </source>
</reference>
<dbReference type="EMBL" id="QGUI02000224">
    <property type="protein sequence ID" value="MFO7193507.1"/>
    <property type="molecule type" value="Genomic_DNA"/>
</dbReference>
<dbReference type="GO" id="GO:0005886">
    <property type="term" value="C:plasma membrane"/>
    <property type="evidence" value="ECO:0007669"/>
    <property type="project" value="UniProtKB-SubCell"/>
</dbReference>
<dbReference type="AlphaFoldDB" id="A0A2W4JBC1"/>
<evidence type="ECO:0000256" key="1">
    <source>
        <dbReference type="ARBA" id="ARBA00004370"/>
    </source>
</evidence>
<evidence type="ECO:0000256" key="2">
    <source>
        <dbReference type="ARBA" id="ARBA00007165"/>
    </source>
</evidence>
<proteinExistence type="inferred from homology"/>
<accession>A0A2W4JBC1</accession>
<dbReference type="EMBL" id="QGUI01000450">
    <property type="protein sequence ID" value="PZM95721.1"/>
    <property type="molecule type" value="Genomic_DNA"/>
</dbReference>
<evidence type="ECO:0000256" key="7">
    <source>
        <dbReference type="SAM" id="MobiDB-lite"/>
    </source>
</evidence>
<dbReference type="STRING" id="1111738.GCA_000427905_01761"/>
<evidence type="ECO:0000256" key="6">
    <source>
        <dbReference type="RuleBase" id="RU363076"/>
    </source>
</evidence>
<dbReference type="Proteomes" id="UP000249324">
    <property type="component" value="Unassembled WGS sequence"/>
</dbReference>
<feature type="compositionally biased region" description="Basic and acidic residues" evidence="7">
    <location>
        <begin position="268"/>
        <end position="278"/>
    </location>
</feature>
<gene>
    <name evidence="8" type="ORF">DIU77_014800</name>
    <name evidence="9" type="ORF">DIU77_11935</name>
</gene>
<evidence type="ECO:0000313" key="8">
    <source>
        <dbReference type="EMBL" id="MFO7193507.1"/>
    </source>
</evidence>
<reference evidence="8" key="4">
    <citation type="submission" date="2023-08" db="EMBL/GenBank/DDBJ databases">
        <authorList>
            <person name="Guima S.E.S."/>
            <person name="Martins L.F."/>
            <person name="Silva A.M."/>
            <person name="Setubal J.C."/>
        </authorList>
    </citation>
    <scope>NUCLEOTIDE SEQUENCE</scope>
    <source>
        <strain evidence="8">ZC4RG45</strain>
    </source>
</reference>
<keyword evidence="5 6" id="KW-0472">Membrane</keyword>
<feature type="region of interest" description="Disordered" evidence="7">
    <location>
        <begin position="259"/>
        <end position="312"/>
    </location>
</feature>
<evidence type="ECO:0000313" key="9">
    <source>
        <dbReference type="EMBL" id="PZM95721.1"/>
    </source>
</evidence>
<keyword evidence="4 6" id="KW-1133">Transmembrane helix</keyword>
<feature type="compositionally biased region" description="Low complexity" evidence="7">
    <location>
        <begin position="279"/>
        <end position="304"/>
    </location>
</feature>
<evidence type="ECO:0000313" key="10">
    <source>
        <dbReference type="Proteomes" id="UP000249324"/>
    </source>
</evidence>
<comment type="caution">
    <text evidence="9">The sequence shown here is derived from an EMBL/GenBank/DDBJ whole genome shotgun (WGS) entry which is preliminary data.</text>
</comment>
<dbReference type="PROSITE" id="PS51257">
    <property type="entry name" value="PROKAR_LIPOPROTEIN"/>
    <property type="match status" value="1"/>
</dbReference>
<dbReference type="PROSITE" id="PS50895">
    <property type="entry name" value="SURF1"/>
    <property type="match status" value="1"/>
</dbReference>
<protein>
    <recommendedName>
        <fullName evidence="6">SURF1-like protein</fullName>
    </recommendedName>
</protein>
<sequence length="312" mass="33972">MRLRFLLQPSWLALTVAVFAFAAACFTLLAPWQLGRHDERQATNDALQASLEAPPRPLAEVLPGGAAPDSRTQWSRVTITGEYLPEHELVARLRTVNGQPAYEILVPLRTDDGELVLIDRGYVEPGDDAQFAKFPPVPEGRVTVQARARIDEPPTRPAEPRGEQLHVYGVGSTVAERATGLDFRPGYFQLERNQPGALEPLPLPQLESGPFLSYGMQWIAFGVMALVGWGYFTWRELKPGGALHEAGQRPRRKTVAEMLAEDDEDTGERETTEAREGAEAAPGGEQPATRGHRASSGEAGASGADTTNATSR</sequence>